<dbReference type="GO" id="GO:0004602">
    <property type="term" value="F:glutathione peroxidase activity"/>
    <property type="evidence" value="ECO:0007669"/>
    <property type="project" value="TreeGrafter"/>
</dbReference>
<evidence type="ECO:0000256" key="3">
    <source>
        <dbReference type="SAM" id="MobiDB-lite"/>
    </source>
</evidence>
<dbReference type="InterPro" id="IPR051924">
    <property type="entry name" value="GST_Kappa/NadH"/>
</dbReference>
<dbReference type="SUPFAM" id="SSF52833">
    <property type="entry name" value="Thioredoxin-like"/>
    <property type="match status" value="1"/>
</dbReference>
<dbReference type="Gene3D" id="3.40.30.10">
    <property type="entry name" value="Glutaredoxin"/>
    <property type="match status" value="1"/>
</dbReference>
<evidence type="ECO:0000313" key="5">
    <source>
        <dbReference type="EMBL" id="NEX62108.1"/>
    </source>
</evidence>
<accession>A0A6B3SNN5</accession>
<dbReference type="GO" id="GO:0006749">
    <property type="term" value="P:glutathione metabolic process"/>
    <property type="evidence" value="ECO:0007669"/>
    <property type="project" value="TreeGrafter"/>
</dbReference>
<organism evidence="5 6">
    <name type="scientific">Noviherbaspirillum galbum</name>
    <dbReference type="NCBI Taxonomy" id="2709383"/>
    <lineage>
        <taxon>Bacteria</taxon>
        <taxon>Pseudomonadati</taxon>
        <taxon>Pseudomonadota</taxon>
        <taxon>Betaproteobacteria</taxon>
        <taxon>Burkholderiales</taxon>
        <taxon>Oxalobacteraceae</taxon>
        <taxon>Noviherbaspirillum</taxon>
    </lineage>
</organism>
<evidence type="ECO:0000256" key="1">
    <source>
        <dbReference type="PIRNR" id="PIRNR006386"/>
    </source>
</evidence>
<gene>
    <name evidence="5" type="ORF">G3574_13545</name>
</gene>
<dbReference type="PANTHER" id="PTHR42943:SF2">
    <property type="entry name" value="GLUTATHIONE S-TRANSFERASE KAPPA 1"/>
    <property type="match status" value="1"/>
</dbReference>
<evidence type="ECO:0000313" key="6">
    <source>
        <dbReference type="Proteomes" id="UP000482155"/>
    </source>
</evidence>
<dbReference type="GO" id="GO:0018845">
    <property type="term" value="F:2-hydroxychromene-2-carboxylate isomerase activity"/>
    <property type="evidence" value="ECO:0007669"/>
    <property type="project" value="UniProtKB-UniRule"/>
</dbReference>
<reference evidence="5 6" key="1">
    <citation type="submission" date="2020-02" db="EMBL/GenBank/DDBJ databases">
        <authorList>
            <person name="Kim M.K."/>
        </authorList>
    </citation>
    <scope>NUCLEOTIDE SEQUENCE [LARGE SCALE GENOMIC DNA]</scope>
    <source>
        <strain evidence="5 6">17J57-3</strain>
    </source>
</reference>
<dbReference type="RefSeq" id="WP_163963997.1">
    <property type="nucleotide sequence ID" value="NZ_JAAIVB010000045.1"/>
</dbReference>
<dbReference type="PIRSF" id="PIRSF006386">
    <property type="entry name" value="HCCAis_GSTk"/>
    <property type="match status" value="1"/>
</dbReference>
<dbReference type="EMBL" id="JAAIVB010000045">
    <property type="protein sequence ID" value="NEX62108.1"/>
    <property type="molecule type" value="Genomic_DNA"/>
</dbReference>
<evidence type="ECO:0000259" key="4">
    <source>
        <dbReference type="Pfam" id="PF01323"/>
    </source>
</evidence>
<feature type="active site" description="Nucleophile" evidence="2">
    <location>
        <position position="13"/>
    </location>
</feature>
<dbReference type="Pfam" id="PF01323">
    <property type="entry name" value="DSBA"/>
    <property type="match status" value="1"/>
</dbReference>
<dbReference type="InterPro" id="IPR014440">
    <property type="entry name" value="HCCAis_GSTk"/>
</dbReference>
<dbReference type="EC" id="5.99.1.4" evidence="1"/>
<comment type="similarity">
    <text evidence="1">Belongs to the GST superfamily. NadH family.</text>
</comment>
<feature type="region of interest" description="Disordered" evidence="3">
    <location>
        <begin position="199"/>
        <end position="219"/>
    </location>
</feature>
<comment type="catalytic activity">
    <reaction evidence="1">
        <text>2-hydroxychromene-2-carboxylate = (3E)-4-(2-hydroxyphenyl)-2-oxobut-3-enoate</text>
        <dbReference type="Rhea" id="RHEA:27401"/>
        <dbReference type="ChEBI" id="CHEBI:59350"/>
        <dbReference type="ChEBI" id="CHEBI:59353"/>
        <dbReference type="EC" id="5.99.1.4"/>
    </reaction>
</comment>
<evidence type="ECO:0000256" key="2">
    <source>
        <dbReference type="PIRSR" id="PIRSR006386-1"/>
    </source>
</evidence>
<dbReference type="AlphaFoldDB" id="A0A6B3SNN5"/>
<proteinExistence type="inferred from homology"/>
<comment type="caution">
    <text evidence="5">The sequence shown here is derived from an EMBL/GenBank/DDBJ whole genome shotgun (WGS) entry which is preliminary data.</text>
</comment>
<protein>
    <recommendedName>
        <fullName evidence="1">2-hydroxychromene-2-carboxylate isomerase</fullName>
        <ecNumber evidence="1">5.99.1.4</ecNumber>
    </recommendedName>
</protein>
<dbReference type="PANTHER" id="PTHR42943">
    <property type="entry name" value="GLUTATHIONE S-TRANSFERASE KAPPA"/>
    <property type="match status" value="1"/>
</dbReference>
<dbReference type="GO" id="GO:0004364">
    <property type="term" value="F:glutathione transferase activity"/>
    <property type="evidence" value="ECO:0007669"/>
    <property type="project" value="TreeGrafter"/>
</dbReference>
<feature type="domain" description="DSBA-like thioredoxin" evidence="4">
    <location>
        <begin position="5"/>
        <end position="185"/>
    </location>
</feature>
<keyword evidence="6" id="KW-1185">Reference proteome</keyword>
<dbReference type="InterPro" id="IPR036249">
    <property type="entry name" value="Thioredoxin-like_sf"/>
</dbReference>
<dbReference type="Proteomes" id="UP000482155">
    <property type="component" value="Unassembled WGS sequence"/>
</dbReference>
<dbReference type="InterPro" id="IPR001853">
    <property type="entry name" value="DSBA-like_thioredoxin_dom"/>
</dbReference>
<keyword evidence="1 5" id="KW-0413">Isomerase</keyword>
<name>A0A6B3SNN5_9BURK</name>
<sequence length="219" mass="24498">MSGSLDFFYYFGSTYTYLSVMRIEQFEASTGITVKWRPFHVGAVLTEHPFLGKDAKTRYMWRDIERRAARHGLDWNGIPPYPIDRSTLPGRIAVLAEADGWGADFTKAAYRAWFLQHQDIWEPAILHDLLQDLGQNAAAIIAGADAQDARQAFIANTEMAKQAGVIGAPSFVWNGEVFWGDDRMEEAFEWAQSHGAMPTQDPLLLGSTGRQGDLRMPAA</sequence>